<feature type="region of interest" description="Disordered" evidence="1">
    <location>
        <begin position="1"/>
        <end position="464"/>
    </location>
</feature>
<feature type="compositionally biased region" description="Basic and acidic residues" evidence="1">
    <location>
        <begin position="294"/>
        <end position="308"/>
    </location>
</feature>
<feature type="compositionally biased region" description="Polar residues" evidence="1">
    <location>
        <begin position="385"/>
        <end position="426"/>
    </location>
</feature>
<accession>A0A8H3YQ38</accession>
<organism evidence="2 3">
    <name type="scientific">Venturia inaequalis</name>
    <name type="common">Apple scab fungus</name>
    <dbReference type="NCBI Taxonomy" id="5025"/>
    <lineage>
        <taxon>Eukaryota</taxon>
        <taxon>Fungi</taxon>
        <taxon>Dikarya</taxon>
        <taxon>Ascomycota</taxon>
        <taxon>Pezizomycotina</taxon>
        <taxon>Dothideomycetes</taxon>
        <taxon>Pleosporomycetidae</taxon>
        <taxon>Venturiales</taxon>
        <taxon>Venturiaceae</taxon>
        <taxon>Venturia</taxon>
    </lineage>
</organism>
<comment type="caution">
    <text evidence="2">The sequence shown here is derived from an EMBL/GenBank/DDBJ whole genome shotgun (WGS) entry which is preliminary data.</text>
</comment>
<protein>
    <submittedName>
        <fullName evidence="2">Uncharacterized protein</fullName>
    </submittedName>
</protein>
<proteinExistence type="predicted"/>
<reference evidence="2 3" key="1">
    <citation type="submission" date="2018-12" db="EMBL/GenBank/DDBJ databases">
        <title>Venturia inaequalis Genome Resource.</title>
        <authorList>
            <person name="Lichtner F.J."/>
        </authorList>
    </citation>
    <scope>NUCLEOTIDE SEQUENCE [LARGE SCALE GENOMIC DNA]</scope>
    <source>
        <strain evidence="2 3">120213</strain>
    </source>
</reference>
<feature type="compositionally biased region" description="Basic and acidic residues" evidence="1">
    <location>
        <begin position="1"/>
        <end position="25"/>
    </location>
</feature>
<feature type="compositionally biased region" description="Polar residues" evidence="1">
    <location>
        <begin position="167"/>
        <end position="177"/>
    </location>
</feature>
<name>A0A8H3YQ38_VENIN</name>
<feature type="region of interest" description="Disordered" evidence="1">
    <location>
        <begin position="483"/>
        <end position="592"/>
    </location>
</feature>
<feature type="compositionally biased region" description="Polar residues" evidence="1">
    <location>
        <begin position="529"/>
        <end position="592"/>
    </location>
</feature>
<feature type="compositionally biased region" description="Basic and acidic residues" evidence="1">
    <location>
        <begin position="141"/>
        <end position="153"/>
    </location>
</feature>
<gene>
    <name evidence="2" type="ORF">EG328_006985</name>
</gene>
<evidence type="ECO:0000313" key="3">
    <source>
        <dbReference type="Proteomes" id="UP000447873"/>
    </source>
</evidence>
<evidence type="ECO:0000256" key="1">
    <source>
        <dbReference type="SAM" id="MobiDB-lite"/>
    </source>
</evidence>
<dbReference type="AlphaFoldDB" id="A0A8H3YQ38"/>
<feature type="compositionally biased region" description="Basic and acidic residues" evidence="1">
    <location>
        <begin position="65"/>
        <end position="94"/>
    </location>
</feature>
<feature type="compositionally biased region" description="Low complexity" evidence="1">
    <location>
        <begin position="364"/>
        <end position="378"/>
    </location>
</feature>
<dbReference type="Proteomes" id="UP000447873">
    <property type="component" value="Unassembled WGS sequence"/>
</dbReference>
<dbReference type="EMBL" id="WNWS01000373">
    <property type="protein sequence ID" value="KAE9969265.1"/>
    <property type="molecule type" value="Genomic_DNA"/>
</dbReference>
<feature type="compositionally biased region" description="Low complexity" evidence="1">
    <location>
        <begin position="486"/>
        <end position="507"/>
    </location>
</feature>
<sequence length="956" mass="108607">MTRARSRDSRYDYNHGRNYDSRPSYREQNLPPPPPRPQEYKSSVTDQRPARPSKRRTWPPQPFVEDERISLAKEHPRPKLHSVRSDEVRMRGTVDQDPILIELDNPDERRFVVIPKDDKSQKQDESESKPARELRQRRREHQPALRLDLKEPDILAPRQPSPYAFTPMSSKRNSQEYVLSPDTIMSPRSNTSKQRSRNDLHEPVKKQDRSHRRRDKNSRSEASDESDIDAAHVARLRARDAKPRVSFHEPRKDRSNRYSSDLSDYEDPRSARPRTPVSSYRTETRAPLNAPRSRPSDSYHIVDDERLPSRGLPIPVSKSHRAESVYTSRPSRNEFVRPGSPSSSDTFFETPPASPKLAPRSSAPKPVSRTTSRPSSPVAVGFDLNQGSFSLPRGHSSQADRSSTYPPSSQQRAARTTSKLSSSVRQESVETLKPVPRLDVQSPLPVRPATKPPLPYPDDEPNILMPSHEAYQVRSDGLSAPFQAKTISRPPSVTSTTPSWNTSTSRPALASRHTTMNHDVPRARAEPVRTNSYQRSDANPTSYQDTAPTQSFHAPSFAPTQTSYAQSTAPTQTSYAHSTASSQPSSKTVAPGQTSATSIVTVVPPALSPCPRKEYSTKYDDWYTLDGAPSFDVCPHCIDNIVRPTAFRSYFKRALPRPANIRTRCDFGSPWIRLAWLLTLKRERKDLDLIYALAAISDKEPECPGTRECPGIWFGLRGEGRTFRPNFAICSSDTKSLQALFPSLLGTLVRLPDSGSKPTPRTCSLRIETLRWNQYLDLIVAIDEKARAGRVMIPPDLQPLEDILDTHAYKMECRRDRVIVDQTWHFIPTLPDFTVCEECFETTVLPLINSGESALANRFHKVLMPLPPSATRGFGGGASCQLYSPRMRRVWERAVRYGGEEGQRYLARKVRERRDVHQELLMRQVDLNKKLGERGVDREWLGRELKRIEMEWAEWE</sequence>
<feature type="compositionally biased region" description="Basic and acidic residues" evidence="1">
    <location>
        <begin position="106"/>
        <end position="134"/>
    </location>
</feature>
<evidence type="ECO:0000313" key="2">
    <source>
        <dbReference type="EMBL" id="KAE9969265.1"/>
    </source>
</evidence>
<feature type="compositionally biased region" description="Basic and acidic residues" evidence="1">
    <location>
        <begin position="229"/>
        <end position="256"/>
    </location>
</feature>
<feature type="compositionally biased region" description="Basic and acidic residues" evidence="1">
    <location>
        <begin position="196"/>
        <end position="207"/>
    </location>
</feature>